<protein>
    <recommendedName>
        <fullName evidence="4">GDP-mannose pyrophosphatase</fullName>
    </recommendedName>
    <alternativeName>
        <fullName evidence="6">GDP-mannose hydrolase</fullName>
    </alternativeName>
    <alternativeName>
        <fullName evidence="7">GDPMK</fullName>
    </alternativeName>
</protein>
<dbReference type="InterPro" id="IPR015797">
    <property type="entry name" value="NUDIX_hydrolase-like_dom_sf"/>
</dbReference>
<evidence type="ECO:0000256" key="5">
    <source>
        <dbReference type="ARBA" id="ARBA00022801"/>
    </source>
</evidence>
<dbReference type="STRING" id="649349.Lbys_0668"/>
<dbReference type="GO" id="GO:0006753">
    <property type="term" value="P:nucleoside phosphate metabolic process"/>
    <property type="evidence" value="ECO:0007669"/>
    <property type="project" value="TreeGrafter"/>
</dbReference>
<reference key="1">
    <citation type="submission" date="2010-11" db="EMBL/GenBank/DDBJ databases">
        <title>The complete genome of Leadbetterella byssophila DSM 17132.</title>
        <authorList>
            <consortium name="US DOE Joint Genome Institute (JGI-PGF)"/>
            <person name="Lucas S."/>
            <person name="Copeland A."/>
            <person name="Lapidus A."/>
            <person name="Glavina del Rio T."/>
            <person name="Dalin E."/>
            <person name="Tice H."/>
            <person name="Bruce D."/>
            <person name="Goodwin L."/>
            <person name="Pitluck S."/>
            <person name="Kyrpides N."/>
            <person name="Mavromatis K."/>
            <person name="Ivanova N."/>
            <person name="Teshima H."/>
            <person name="Brettin T."/>
            <person name="Detter J.C."/>
            <person name="Han C."/>
            <person name="Tapia R."/>
            <person name="Land M."/>
            <person name="Hauser L."/>
            <person name="Markowitz V."/>
            <person name="Cheng J.-F."/>
            <person name="Hugenholtz P."/>
            <person name="Woyke T."/>
            <person name="Wu D."/>
            <person name="Tindall B."/>
            <person name="Pomrenke H.G."/>
            <person name="Brambilla E."/>
            <person name="Klenk H.-P."/>
            <person name="Eisen J.A."/>
        </authorList>
    </citation>
    <scope>NUCLEOTIDE SEQUENCE [LARGE SCALE GENOMIC DNA]</scope>
    <source>
        <strain>DSM 17132</strain>
    </source>
</reference>
<dbReference type="OrthoDB" id="940018at2"/>
<dbReference type="CDD" id="cd03424">
    <property type="entry name" value="NUDIX_ADPRase_Nudt5_UGPPase_Nudt14"/>
    <property type="match status" value="1"/>
</dbReference>
<feature type="domain" description="Nudix hydrolase" evidence="8">
    <location>
        <begin position="65"/>
        <end position="209"/>
    </location>
</feature>
<dbReference type="SUPFAM" id="SSF55811">
    <property type="entry name" value="Nudix"/>
    <property type="match status" value="1"/>
</dbReference>
<keyword evidence="5 9" id="KW-0378">Hydrolase</keyword>
<dbReference type="EMBL" id="CP002305">
    <property type="protein sequence ID" value="ADQ16430.1"/>
    <property type="molecule type" value="Genomic_DNA"/>
</dbReference>
<dbReference type="Gene3D" id="3.90.79.10">
    <property type="entry name" value="Nucleoside Triphosphate Pyrophosphohydrolase"/>
    <property type="match status" value="1"/>
</dbReference>
<evidence type="ECO:0000313" key="9">
    <source>
        <dbReference type="EMBL" id="ADQ16430.1"/>
    </source>
</evidence>
<evidence type="ECO:0000256" key="2">
    <source>
        <dbReference type="ARBA" id="ARBA00001946"/>
    </source>
</evidence>
<proteinExistence type="inferred from homology"/>
<comment type="cofactor">
    <cofactor evidence="2">
        <name>Mg(2+)</name>
        <dbReference type="ChEBI" id="CHEBI:18420"/>
    </cofactor>
</comment>
<dbReference type="RefSeq" id="WP_013407482.1">
    <property type="nucleotide sequence ID" value="NC_014655.1"/>
</dbReference>
<evidence type="ECO:0000256" key="3">
    <source>
        <dbReference type="ARBA" id="ARBA00007275"/>
    </source>
</evidence>
<dbReference type="KEGG" id="lby:Lbys_0668"/>
<dbReference type="GO" id="GO:0019693">
    <property type="term" value="P:ribose phosphate metabolic process"/>
    <property type="evidence" value="ECO:0007669"/>
    <property type="project" value="TreeGrafter"/>
</dbReference>
<gene>
    <name evidence="9" type="ordered locus">Lbys_0668</name>
</gene>
<comment type="catalytic activity">
    <reaction evidence="1">
        <text>GDP-alpha-D-mannose + H2O = alpha-D-mannose 1-phosphate + GMP + 2 H(+)</text>
        <dbReference type="Rhea" id="RHEA:27978"/>
        <dbReference type="ChEBI" id="CHEBI:15377"/>
        <dbReference type="ChEBI" id="CHEBI:15378"/>
        <dbReference type="ChEBI" id="CHEBI:57527"/>
        <dbReference type="ChEBI" id="CHEBI:58115"/>
        <dbReference type="ChEBI" id="CHEBI:58409"/>
    </reaction>
</comment>
<dbReference type="PANTHER" id="PTHR11839">
    <property type="entry name" value="UDP/ADP-SUGAR PYROPHOSPHATASE"/>
    <property type="match status" value="1"/>
</dbReference>
<dbReference type="AlphaFoldDB" id="E4RYR8"/>
<name>E4RYR8_LEAB4</name>
<dbReference type="Proteomes" id="UP000007435">
    <property type="component" value="Chromosome"/>
</dbReference>
<dbReference type="PANTHER" id="PTHR11839:SF18">
    <property type="entry name" value="NUDIX HYDROLASE DOMAIN-CONTAINING PROTEIN"/>
    <property type="match status" value="1"/>
</dbReference>
<dbReference type="Pfam" id="PF00293">
    <property type="entry name" value="NUDIX"/>
    <property type="match status" value="1"/>
</dbReference>
<dbReference type="PROSITE" id="PS51462">
    <property type="entry name" value="NUDIX"/>
    <property type="match status" value="1"/>
</dbReference>
<sequence length="223" mass="25814">MEKLQDAHKYKLWKSKLEENQLSIKDIEEVHTRRNHKGEVLFSLVLLHATTPSGKKIPPLCLVKGEVVTVLVCLIDQETSEKYLLTVLQRRIAEGGITVEHPAGMVDMLKTPREIALQEVREETGLEIKDEQLKPLMSDKRLFPSTGTSDECMYFFYTELFLNKEEIDALDQKQTGVDGEDIQTRVFPFPEAHKRMNNTNCLLLNYLYLQEVEDWPLLKQIKL</sequence>
<comment type="similarity">
    <text evidence="3">Belongs to the Nudix hydrolase family. NudK subfamily.</text>
</comment>
<dbReference type="GO" id="GO:0016787">
    <property type="term" value="F:hydrolase activity"/>
    <property type="evidence" value="ECO:0007669"/>
    <property type="project" value="UniProtKB-KW"/>
</dbReference>
<keyword evidence="10" id="KW-1185">Reference proteome</keyword>
<dbReference type="HOGENOM" id="CLU_070130_1_2_10"/>
<reference evidence="9 10" key="2">
    <citation type="journal article" date="2011" name="Stand. Genomic Sci.">
        <title>Complete genome sequence of Leadbetterella byssophila type strain (4M15).</title>
        <authorList>
            <person name="Abt B."/>
            <person name="Teshima H."/>
            <person name="Lucas S."/>
            <person name="Lapidus A."/>
            <person name="Del Rio T.G."/>
            <person name="Nolan M."/>
            <person name="Tice H."/>
            <person name="Cheng J.F."/>
            <person name="Pitluck S."/>
            <person name="Liolios K."/>
            <person name="Pagani I."/>
            <person name="Ivanova N."/>
            <person name="Mavromatis K."/>
            <person name="Pati A."/>
            <person name="Tapia R."/>
            <person name="Han C."/>
            <person name="Goodwin L."/>
            <person name="Chen A."/>
            <person name="Palaniappan K."/>
            <person name="Land M."/>
            <person name="Hauser L."/>
            <person name="Chang Y.J."/>
            <person name="Jeffries C.D."/>
            <person name="Rohde M."/>
            <person name="Goker M."/>
            <person name="Tindall B.J."/>
            <person name="Detter J.C."/>
            <person name="Woyke T."/>
            <person name="Bristow J."/>
            <person name="Eisen J.A."/>
            <person name="Markowitz V."/>
            <person name="Hugenholtz P."/>
            <person name="Klenk H.P."/>
            <person name="Kyrpides N.C."/>
        </authorList>
    </citation>
    <scope>NUCLEOTIDE SEQUENCE [LARGE SCALE GENOMIC DNA]</scope>
    <source>
        <strain evidence="10">DSM 17132 / JCM 16389 / KACC 11308 / NBRC 106382 / 4M15</strain>
    </source>
</reference>
<evidence type="ECO:0000256" key="6">
    <source>
        <dbReference type="ARBA" id="ARBA00032162"/>
    </source>
</evidence>
<evidence type="ECO:0000256" key="4">
    <source>
        <dbReference type="ARBA" id="ARBA00016377"/>
    </source>
</evidence>
<evidence type="ECO:0000259" key="8">
    <source>
        <dbReference type="PROSITE" id="PS51462"/>
    </source>
</evidence>
<organism evidence="9 10">
    <name type="scientific">Leadbetterella byssophila (strain DSM 17132 / JCM 16389 / KACC 11308 / NBRC 106382 / 4M15)</name>
    <dbReference type="NCBI Taxonomy" id="649349"/>
    <lineage>
        <taxon>Bacteria</taxon>
        <taxon>Pseudomonadati</taxon>
        <taxon>Bacteroidota</taxon>
        <taxon>Cytophagia</taxon>
        <taxon>Cytophagales</taxon>
        <taxon>Leadbetterellaceae</taxon>
        <taxon>Leadbetterella</taxon>
    </lineage>
</organism>
<evidence type="ECO:0000256" key="7">
    <source>
        <dbReference type="ARBA" id="ARBA00032272"/>
    </source>
</evidence>
<dbReference type="eggNOG" id="COG0494">
    <property type="taxonomic scope" value="Bacteria"/>
</dbReference>
<evidence type="ECO:0000256" key="1">
    <source>
        <dbReference type="ARBA" id="ARBA00000847"/>
    </source>
</evidence>
<dbReference type="InterPro" id="IPR000086">
    <property type="entry name" value="NUDIX_hydrolase_dom"/>
</dbReference>
<evidence type="ECO:0000313" key="10">
    <source>
        <dbReference type="Proteomes" id="UP000007435"/>
    </source>
</evidence>
<accession>E4RYR8</accession>